<dbReference type="OrthoDB" id="7442607at2759"/>
<dbReference type="Proteomes" id="UP000233556">
    <property type="component" value="Unassembled WGS sequence"/>
</dbReference>
<dbReference type="GO" id="GO:0003700">
    <property type="term" value="F:DNA-binding transcription factor activity"/>
    <property type="evidence" value="ECO:0007669"/>
    <property type="project" value="InterPro"/>
</dbReference>
<dbReference type="GO" id="GO:0003677">
    <property type="term" value="F:DNA binding"/>
    <property type="evidence" value="ECO:0007669"/>
    <property type="project" value="UniProtKB-UniRule"/>
</dbReference>
<name>A0A2I0U466_LIMLA</name>
<feature type="region of interest" description="Disordered" evidence="2">
    <location>
        <begin position="42"/>
        <end position="108"/>
    </location>
</feature>
<keyword evidence="1" id="KW-0539">Nucleus</keyword>
<keyword evidence="1" id="KW-0238">DNA-binding</keyword>
<feature type="domain" description="T-box" evidence="3">
    <location>
        <begin position="35"/>
        <end position="52"/>
    </location>
</feature>
<dbReference type="InterPro" id="IPR036960">
    <property type="entry name" value="T-box_sf"/>
</dbReference>
<dbReference type="InterPro" id="IPR046360">
    <property type="entry name" value="T-box_DNA-bd"/>
</dbReference>
<dbReference type="AlphaFoldDB" id="A0A2I0U466"/>
<evidence type="ECO:0000256" key="1">
    <source>
        <dbReference type="PROSITE-ProRule" id="PRU00201"/>
    </source>
</evidence>
<dbReference type="GO" id="GO:0005634">
    <property type="term" value="C:nucleus"/>
    <property type="evidence" value="ECO:0007669"/>
    <property type="project" value="UniProtKB-SubCell"/>
</dbReference>
<evidence type="ECO:0000256" key="2">
    <source>
        <dbReference type="SAM" id="MobiDB-lite"/>
    </source>
</evidence>
<comment type="subcellular location">
    <subcellularLocation>
        <location evidence="1">Nucleus</location>
    </subcellularLocation>
</comment>
<dbReference type="PROSITE" id="PS50252">
    <property type="entry name" value="TBOX_3"/>
    <property type="match status" value="1"/>
</dbReference>
<reference evidence="5" key="1">
    <citation type="submission" date="2017-11" db="EMBL/GenBank/DDBJ databases">
        <authorList>
            <person name="Lima N.C."/>
            <person name="Parody-Merino A.M."/>
            <person name="Battley P.F."/>
            <person name="Fidler A.E."/>
            <person name="Prosdocimi F."/>
        </authorList>
    </citation>
    <scope>NUCLEOTIDE SEQUENCE [LARGE SCALE GENOMIC DNA]</scope>
</reference>
<dbReference type="Gene3D" id="2.60.40.820">
    <property type="entry name" value="Transcription factor, T-box"/>
    <property type="match status" value="1"/>
</dbReference>
<organism evidence="4 5">
    <name type="scientific">Limosa lapponica baueri</name>
    <dbReference type="NCBI Taxonomy" id="1758121"/>
    <lineage>
        <taxon>Eukaryota</taxon>
        <taxon>Metazoa</taxon>
        <taxon>Chordata</taxon>
        <taxon>Craniata</taxon>
        <taxon>Vertebrata</taxon>
        <taxon>Euteleostomi</taxon>
        <taxon>Archelosauria</taxon>
        <taxon>Archosauria</taxon>
        <taxon>Dinosauria</taxon>
        <taxon>Saurischia</taxon>
        <taxon>Theropoda</taxon>
        <taxon>Coelurosauria</taxon>
        <taxon>Aves</taxon>
        <taxon>Neognathae</taxon>
        <taxon>Neoaves</taxon>
        <taxon>Charadriiformes</taxon>
        <taxon>Scolopacidae</taxon>
        <taxon>Limosa</taxon>
    </lineage>
</organism>
<evidence type="ECO:0000313" key="5">
    <source>
        <dbReference type="Proteomes" id="UP000233556"/>
    </source>
</evidence>
<keyword evidence="5" id="KW-1185">Reference proteome</keyword>
<feature type="compositionally biased region" description="Basic and acidic residues" evidence="2">
    <location>
        <begin position="49"/>
        <end position="63"/>
    </location>
</feature>
<protein>
    <submittedName>
        <fullName evidence="4">T-box-containing protein tbx6l</fullName>
    </submittedName>
</protein>
<comment type="caution">
    <text evidence="1">Lacks conserved residue(s) required for the propagation of feature annotation.</text>
</comment>
<gene>
    <name evidence="4" type="ORF">llap_8835</name>
</gene>
<accession>A0A2I0U466</accession>
<evidence type="ECO:0000259" key="3">
    <source>
        <dbReference type="PROSITE" id="PS50252"/>
    </source>
</evidence>
<feature type="compositionally biased region" description="Basic and acidic residues" evidence="2">
    <location>
        <begin position="77"/>
        <end position="104"/>
    </location>
</feature>
<dbReference type="GO" id="GO:0045893">
    <property type="term" value="P:positive regulation of DNA-templated transcription"/>
    <property type="evidence" value="ECO:0007669"/>
    <property type="project" value="InterPro"/>
</dbReference>
<evidence type="ECO:0000313" key="4">
    <source>
        <dbReference type="EMBL" id="PKU40874.1"/>
    </source>
</evidence>
<dbReference type="EMBL" id="KZ506195">
    <property type="protein sequence ID" value="PKU40874.1"/>
    <property type="molecule type" value="Genomic_DNA"/>
</dbReference>
<reference evidence="5" key="2">
    <citation type="submission" date="2017-12" db="EMBL/GenBank/DDBJ databases">
        <title>Genome sequence of the Bar-tailed Godwit (Limosa lapponica baueri).</title>
        <authorList>
            <person name="Lima N.C.B."/>
            <person name="Parody-Merino A.M."/>
            <person name="Battley P.F."/>
            <person name="Fidler A.E."/>
            <person name="Prosdocimi F."/>
        </authorList>
    </citation>
    <scope>NUCLEOTIDE SEQUENCE [LARGE SCALE GENOMIC DNA]</scope>
</reference>
<proteinExistence type="predicted"/>
<sequence length="351" mass="39042">MTSSVSAGASSKSSASLRLSSLLLLPTRMSRYSGQITKLKIDNNPFAKGFREHGKNTRREGRAKCQKPSPAKGQKRKLPEEKESGAEERGNIDHNKPREFHEAGDSQQLPTRDAVALNDFRARCHPLDLATVPEHDSKQLPEGFTNLPPLPPPLPPPQDYTGVVNMALDSVGKPGARAPMYSPYGTEQGLGQWMVPSHSQYRAMSYSAFSTEYNTQGAPGHAHGTMAEWSQYPLFPYACWAQLCSPGCEKQACSRQLQSPWGHNGILKITDENMRPGQRHSFQLIGLAWHSRVEPCHMFLIPRFILPCTRLDAQQEASPVLRVSAVAADSEPDHQLRYLEREKLFLFKVSG</sequence>